<organism evidence="2 3">
    <name type="scientific">Alicyclobacillus cellulosilyticus</name>
    <dbReference type="NCBI Taxonomy" id="1003997"/>
    <lineage>
        <taxon>Bacteria</taxon>
        <taxon>Bacillati</taxon>
        <taxon>Bacillota</taxon>
        <taxon>Bacilli</taxon>
        <taxon>Bacillales</taxon>
        <taxon>Alicyclobacillaceae</taxon>
        <taxon>Alicyclobacillus</taxon>
    </lineage>
</organism>
<feature type="transmembrane region" description="Helical" evidence="1">
    <location>
        <begin position="15"/>
        <end position="39"/>
    </location>
</feature>
<reference evidence="2" key="1">
    <citation type="journal article" date="2014" name="Int. J. Syst. Evol. Microbiol.">
        <title>Complete genome sequence of Corynebacterium casei LMG S-19264T (=DSM 44701T), isolated from a smear-ripened cheese.</title>
        <authorList>
            <consortium name="US DOE Joint Genome Institute (JGI-PGF)"/>
            <person name="Walter F."/>
            <person name="Albersmeier A."/>
            <person name="Kalinowski J."/>
            <person name="Ruckert C."/>
        </authorList>
    </citation>
    <scope>NUCLEOTIDE SEQUENCE</scope>
    <source>
        <strain evidence="2">JCM 18487</strain>
    </source>
</reference>
<dbReference type="AlphaFoldDB" id="A0A917KCV3"/>
<dbReference type="Proteomes" id="UP000637695">
    <property type="component" value="Unassembled WGS sequence"/>
</dbReference>
<sequence>MRINLLPPAPPLVRVRVWVFTLLLAASSAACVGLAVDWWDQRQMLAAERMARDEQALALTHLQARLAQFQGAERAAQRWQAIQTIRDRMEDPSPVLSALVQRLPASARVTRLQYRSGTLDGEVAVRDLADAAALVRKLQDSSVFHQVVIHAVTAVGQAAAGNGNFSGVSVSFSITMAARAPRTLGAAGE</sequence>
<dbReference type="EMBL" id="BMOY01000029">
    <property type="protein sequence ID" value="GGJ09524.1"/>
    <property type="molecule type" value="Genomic_DNA"/>
</dbReference>
<accession>A0A917KCV3</accession>
<evidence type="ECO:0000256" key="1">
    <source>
        <dbReference type="SAM" id="Phobius"/>
    </source>
</evidence>
<name>A0A917KCV3_9BACL</name>
<keyword evidence="1" id="KW-1133">Transmembrane helix</keyword>
<gene>
    <name evidence="2" type="ORF">GCM10010885_18300</name>
</gene>
<protein>
    <recommendedName>
        <fullName evidence="4">Type IV pilus assembly protein PilN</fullName>
    </recommendedName>
</protein>
<keyword evidence="1" id="KW-0472">Membrane</keyword>
<evidence type="ECO:0000313" key="3">
    <source>
        <dbReference type="Proteomes" id="UP000637695"/>
    </source>
</evidence>
<evidence type="ECO:0000313" key="2">
    <source>
        <dbReference type="EMBL" id="GGJ09524.1"/>
    </source>
</evidence>
<dbReference type="PROSITE" id="PS51257">
    <property type="entry name" value="PROKAR_LIPOPROTEIN"/>
    <property type="match status" value="1"/>
</dbReference>
<comment type="caution">
    <text evidence="2">The sequence shown here is derived from an EMBL/GenBank/DDBJ whole genome shotgun (WGS) entry which is preliminary data.</text>
</comment>
<dbReference type="InterPro" id="IPR007813">
    <property type="entry name" value="PilN"/>
</dbReference>
<dbReference type="RefSeq" id="WP_188882594.1">
    <property type="nucleotide sequence ID" value="NZ_BMOY01000029.1"/>
</dbReference>
<evidence type="ECO:0008006" key="4">
    <source>
        <dbReference type="Google" id="ProtNLM"/>
    </source>
</evidence>
<keyword evidence="1" id="KW-0812">Transmembrane</keyword>
<reference evidence="2" key="2">
    <citation type="submission" date="2020-09" db="EMBL/GenBank/DDBJ databases">
        <authorList>
            <person name="Sun Q."/>
            <person name="Ohkuma M."/>
        </authorList>
    </citation>
    <scope>NUCLEOTIDE SEQUENCE</scope>
    <source>
        <strain evidence="2">JCM 18487</strain>
    </source>
</reference>
<dbReference type="Pfam" id="PF05137">
    <property type="entry name" value="PilN"/>
    <property type="match status" value="1"/>
</dbReference>
<proteinExistence type="predicted"/>
<keyword evidence="3" id="KW-1185">Reference proteome</keyword>